<dbReference type="Proteomes" id="UP000006327">
    <property type="component" value="Unassembled WGS sequence"/>
</dbReference>
<dbReference type="EMBL" id="BAEO01000017">
    <property type="protein sequence ID" value="GAC18439.1"/>
    <property type="molecule type" value="Genomic_DNA"/>
</dbReference>
<dbReference type="AlphaFoldDB" id="K6XCT3"/>
<protein>
    <submittedName>
        <fullName evidence="1">Uncharacterized protein</fullName>
    </submittedName>
</protein>
<accession>K6XCT3</accession>
<sequence length="46" mass="5464">MKLDSLEAQLRPVEQLDKRPPWTAEGRTMQEQLSRSRDWVLIIKDV</sequence>
<evidence type="ECO:0000313" key="1">
    <source>
        <dbReference type="EMBL" id="GAC18439.1"/>
    </source>
</evidence>
<reference evidence="1 2" key="1">
    <citation type="journal article" date="2017" name="Antonie Van Leeuwenhoek">
        <title>Rhizobium rhizosphaerae sp. nov., a novel species isolated from rice rhizosphere.</title>
        <authorList>
            <person name="Zhao J.J."/>
            <person name="Zhang J."/>
            <person name="Zhang R.J."/>
            <person name="Zhang C.W."/>
            <person name="Yin H.Q."/>
            <person name="Zhang X.X."/>
        </authorList>
    </citation>
    <scope>NUCLEOTIDE SEQUENCE [LARGE SCALE GENOMIC DNA]</scope>
    <source>
        <strain evidence="1 2">BSs20135</strain>
    </source>
</reference>
<name>K6XCT3_9ALTE</name>
<dbReference type="STRING" id="493475.GARC_1464"/>
<keyword evidence="2" id="KW-1185">Reference proteome</keyword>
<gene>
    <name evidence="1" type="ORF">GARC_1464</name>
</gene>
<comment type="caution">
    <text evidence="1">The sequence shown here is derived from an EMBL/GenBank/DDBJ whole genome shotgun (WGS) entry which is preliminary data.</text>
</comment>
<proteinExistence type="predicted"/>
<organism evidence="1 2">
    <name type="scientific">Paraglaciecola arctica BSs20135</name>
    <dbReference type="NCBI Taxonomy" id="493475"/>
    <lineage>
        <taxon>Bacteria</taxon>
        <taxon>Pseudomonadati</taxon>
        <taxon>Pseudomonadota</taxon>
        <taxon>Gammaproteobacteria</taxon>
        <taxon>Alteromonadales</taxon>
        <taxon>Alteromonadaceae</taxon>
        <taxon>Paraglaciecola</taxon>
    </lineage>
</organism>
<evidence type="ECO:0000313" key="2">
    <source>
        <dbReference type="Proteomes" id="UP000006327"/>
    </source>
</evidence>